<protein>
    <recommendedName>
        <fullName evidence="5">CENP-V/GFA domain-containing protein</fullName>
    </recommendedName>
</protein>
<evidence type="ECO:0000313" key="7">
    <source>
        <dbReference type="EMBL" id="CAF1583140.1"/>
    </source>
</evidence>
<comment type="caution">
    <text evidence="6">The sequence shown here is derived from an EMBL/GenBank/DDBJ whole genome shotgun (WGS) entry which is preliminary data.</text>
</comment>
<dbReference type="GO" id="GO:0046872">
    <property type="term" value="F:metal ion binding"/>
    <property type="evidence" value="ECO:0007669"/>
    <property type="project" value="UniProtKB-KW"/>
</dbReference>
<evidence type="ECO:0000256" key="4">
    <source>
        <dbReference type="ARBA" id="ARBA00023239"/>
    </source>
</evidence>
<gene>
    <name evidence="7" type="ORF">JXQ802_LOCUS46444</name>
    <name evidence="6" type="ORF">PYM288_LOCUS25372</name>
</gene>
<dbReference type="Proteomes" id="UP000663870">
    <property type="component" value="Unassembled WGS sequence"/>
</dbReference>
<dbReference type="InterPro" id="IPR011057">
    <property type="entry name" value="Mss4-like_sf"/>
</dbReference>
<dbReference type="EMBL" id="CAJNOL010004194">
    <property type="protein sequence ID" value="CAF1583140.1"/>
    <property type="molecule type" value="Genomic_DNA"/>
</dbReference>
<organism evidence="6 8">
    <name type="scientific">Rotaria sordida</name>
    <dbReference type="NCBI Taxonomy" id="392033"/>
    <lineage>
        <taxon>Eukaryota</taxon>
        <taxon>Metazoa</taxon>
        <taxon>Spiralia</taxon>
        <taxon>Gnathifera</taxon>
        <taxon>Rotifera</taxon>
        <taxon>Eurotatoria</taxon>
        <taxon>Bdelloidea</taxon>
        <taxon>Philodinida</taxon>
        <taxon>Philodinidae</taxon>
        <taxon>Rotaria</taxon>
    </lineage>
</organism>
<keyword evidence="2" id="KW-0479">Metal-binding</keyword>
<keyword evidence="9" id="KW-1185">Reference proteome</keyword>
<dbReference type="SUPFAM" id="SSF51316">
    <property type="entry name" value="Mss4-like"/>
    <property type="match status" value="1"/>
</dbReference>
<dbReference type="PROSITE" id="PS51891">
    <property type="entry name" value="CENP_V_GFA"/>
    <property type="match status" value="1"/>
</dbReference>
<dbReference type="PANTHER" id="PTHR33337:SF40">
    <property type="entry name" value="CENP-V_GFA DOMAIN-CONTAINING PROTEIN-RELATED"/>
    <property type="match status" value="1"/>
</dbReference>
<evidence type="ECO:0000256" key="3">
    <source>
        <dbReference type="ARBA" id="ARBA00022833"/>
    </source>
</evidence>
<reference evidence="6" key="1">
    <citation type="submission" date="2021-02" db="EMBL/GenBank/DDBJ databases">
        <authorList>
            <person name="Nowell W R."/>
        </authorList>
    </citation>
    <scope>NUCLEOTIDE SEQUENCE</scope>
</reference>
<evidence type="ECO:0000259" key="5">
    <source>
        <dbReference type="PROSITE" id="PS51891"/>
    </source>
</evidence>
<dbReference type="Pfam" id="PF04828">
    <property type="entry name" value="GFA"/>
    <property type="match status" value="1"/>
</dbReference>
<dbReference type="PANTHER" id="PTHR33337">
    <property type="entry name" value="GFA DOMAIN-CONTAINING PROTEIN"/>
    <property type="match status" value="1"/>
</dbReference>
<dbReference type="Proteomes" id="UP000663854">
    <property type="component" value="Unassembled WGS sequence"/>
</dbReference>
<dbReference type="InterPro" id="IPR006913">
    <property type="entry name" value="CENP-V/GFA"/>
</dbReference>
<proteinExistence type="inferred from homology"/>
<accession>A0A814X3L8</accession>
<evidence type="ECO:0000313" key="6">
    <source>
        <dbReference type="EMBL" id="CAF1210902.1"/>
    </source>
</evidence>
<comment type="similarity">
    <text evidence="1">Belongs to the Gfa family.</text>
</comment>
<name>A0A814X3L8_9BILA</name>
<keyword evidence="3" id="KW-0862">Zinc</keyword>
<keyword evidence="4" id="KW-0456">Lyase</keyword>
<evidence type="ECO:0000313" key="9">
    <source>
        <dbReference type="Proteomes" id="UP000663870"/>
    </source>
</evidence>
<dbReference type="GO" id="GO:0016846">
    <property type="term" value="F:carbon-sulfur lyase activity"/>
    <property type="evidence" value="ECO:0007669"/>
    <property type="project" value="InterPro"/>
</dbReference>
<evidence type="ECO:0000256" key="1">
    <source>
        <dbReference type="ARBA" id="ARBA00005495"/>
    </source>
</evidence>
<sequence length="111" mass="12357">MSSSSSNEIVGRCLCGEIKIKMTHECLTDKSYQIVLCHCTNCHRAGGGLASLDLILPEDKVNLLDNKSLLKKYNDTNTKSKSLTERYFCSQCGSPVYSKNPETQPKKIIIK</sequence>
<dbReference type="AlphaFoldDB" id="A0A814X3L8"/>
<dbReference type="Gene3D" id="3.90.1590.10">
    <property type="entry name" value="glutathione-dependent formaldehyde- activating enzyme (gfa)"/>
    <property type="match status" value="1"/>
</dbReference>
<evidence type="ECO:0000313" key="8">
    <source>
        <dbReference type="Proteomes" id="UP000663854"/>
    </source>
</evidence>
<dbReference type="EMBL" id="CAJNOH010001379">
    <property type="protein sequence ID" value="CAF1210902.1"/>
    <property type="molecule type" value="Genomic_DNA"/>
</dbReference>
<evidence type="ECO:0000256" key="2">
    <source>
        <dbReference type="ARBA" id="ARBA00022723"/>
    </source>
</evidence>
<feature type="domain" description="CENP-V/GFA" evidence="5">
    <location>
        <begin position="9"/>
        <end position="111"/>
    </location>
</feature>